<proteinExistence type="predicted"/>
<evidence type="ECO:0000256" key="1">
    <source>
        <dbReference type="SAM" id="MobiDB-lite"/>
    </source>
</evidence>
<keyword evidence="3" id="KW-1185">Reference proteome</keyword>
<evidence type="ECO:0000313" key="2">
    <source>
        <dbReference type="EMBL" id="SDX87932.1"/>
    </source>
</evidence>
<dbReference type="RefSeq" id="WP_089766517.1">
    <property type="nucleotide sequence ID" value="NZ_FNPB01000003.1"/>
</dbReference>
<dbReference type="PANTHER" id="PTHR41247">
    <property type="entry name" value="HTH-TYPE TRANSCRIPTIONAL REPRESSOR YCNK"/>
    <property type="match status" value="1"/>
</dbReference>
<dbReference type="EMBL" id="FNPB01000003">
    <property type="protein sequence ID" value="SDX87932.1"/>
    <property type="molecule type" value="Genomic_DNA"/>
</dbReference>
<feature type="region of interest" description="Disordered" evidence="1">
    <location>
        <begin position="1"/>
        <end position="20"/>
    </location>
</feature>
<dbReference type="OrthoDB" id="162738at2157"/>
<dbReference type="AlphaFoldDB" id="A0A1H3FAC7"/>
<feature type="compositionally biased region" description="Basic and acidic residues" evidence="1">
    <location>
        <begin position="8"/>
        <end position="17"/>
    </location>
</feature>
<protein>
    <submittedName>
        <fullName evidence="2">Nitrous oxide reductase accessory protein NosL</fullName>
    </submittedName>
</protein>
<dbReference type="Gene3D" id="3.30.70.2050">
    <property type="match status" value="1"/>
</dbReference>
<name>A0A1H3FAC7_9EURY</name>
<accession>A0A1H3FAC7</accession>
<dbReference type="Pfam" id="PF05573">
    <property type="entry name" value="NosL"/>
    <property type="match status" value="1"/>
</dbReference>
<evidence type="ECO:0000313" key="3">
    <source>
        <dbReference type="Proteomes" id="UP000199170"/>
    </source>
</evidence>
<dbReference type="PANTHER" id="PTHR41247:SF1">
    <property type="entry name" value="HTH-TYPE TRANSCRIPTIONAL REPRESSOR YCNK"/>
    <property type="match status" value="1"/>
</dbReference>
<organism evidence="2 3">
    <name type="scientific">Halobellus clavatus</name>
    <dbReference type="NCBI Taxonomy" id="660517"/>
    <lineage>
        <taxon>Archaea</taxon>
        <taxon>Methanobacteriati</taxon>
        <taxon>Methanobacteriota</taxon>
        <taxon>Stenosarchaea group</taxon>
        <taxon>Halobacteria</taxon>
        <taxon>Halobacteriales</taxon>
        <taxon>Haloferacaceae</taxon>
        <taxon>Halobellus</taxon>
    </lineage>
</organism>
<dbReference type="InterPro" id="IPR008719">
    <property type="entry name" value="N2O_reductase_NosL"/>
</dbReference>
<dbReference type="SUPFAM" id="SSF160387">
    <property type="entry name" value="NosL/MerB-like"/>
    <property type="match status" value="1"/>
</dbReference>
<reference evidence="3" key="1">
    <citation type="submission" date="2016-10" db="EMBL/GenBank/DDBJ databases">
        <authorList>
            <person name="Varghese N."/>
            <person name="Submissions S."/>
        </authorList>
    </citation>
    <scope>NUCLEOTIDE SEQUENCE [LARGE SCALE GENOMIC DNA]</scope>
    <source>
        <strain evidence="3">CGMCC 1.10118</strain>
    </source>
</reference>
<sequence>MRQTDSPSDNRGDETPSIHRRQVLVASAGATTLALGGCLGGGGSGDSDSDGDAPAAITVPQGATCDVCGMTIRQHPGPTTEIFYADEQPSSHENPARFDSTWEAYQYEFERDEQGWEDVGFYVTDYSTVEYETFEDGGDTLISRHYEASSFAPASEVTYVVDSDVKGTMGRDLIAFTDRADAESFQSEHGGSLTAHDGVTPEVVAGLGK</sequence>
<dbReference type="STRING" id="660517.SAMN04487946_103266"/>
<gene>
    <name evidence="2" type="ORF">SAMN04487946_103266</name>
</gene>
<dbReference type="Proteomes" id="UP000199170">
    <property type="component" value="Unassembled WGS sequence"/>
</dbReference>